<dbReference type="PANTHER" id="PTHR30252">
    <property type="entry name" value="INNER MEMBRANE PEPTIDE TRANSPORTER"/>
    <property type="match status" value="1"/>
</dbReference>
<keyword evidence="6 8" id="KW-0472">Membrane</keyword>
<dbReference type="RefSeq" id="WP_103265208.1">
    <property type="nucleotide sequence ID" value="NZ_CABMLE010000008.1"/>
</dbReference>
<feature type="transmembrane region" description="Helical" evidence="8">
    <location>
        <begin position="173"/>
        <end position="194"/>
    </location>
</feature>
<feature type="transmembrane region" description="Helical" evidence="8">
    <location>
        <begin position="284"/>
        <end position="307"/>
    </location>
</feature>
<protein>
    <submittedName>
        <fullName evidence="10">Carbon starvation protein A</fullName>
    </submittedName>
</protein>
<sequence>MYTFLIGLAVLLVGGCLYGRFCERVFQPDRRTTPAYAQADGVNYVPMKRWKNALIELLNIAGTGPVLGPIQGILFGPIAFVLIPIGCVLGGAVHDYFSGMLSLRHKGAQMPGLMQRFMGKGVYQVYNIFVCLLMFLVGVVFIYTPGDMLAGSVLGLSTSFVNAETGASLGFEAMAPVLIIYAIILAYYLVATLFPIDKIIGRIYPVFGAVLLLSAVGIFAGLFLGGGIFQLNEVWGVWPIWASMENLVPMFFITVACGIVSGFHSTQACIIARSVNSEFEGRSTFYMMMILEGFIAMIWAAAAMVVYNAGVAEAGVTGAVAVVGIIAKDFLGEVGGIIAIVGVIVLAITSGDTALRSLRLMLADYFHIDQVARVKRVGLALAIFAPVAAVLVYSKFDPNGFNVLWRYFSFANETCAVFAFALISVYLFGKRKPGIMTLVPGCFYMFVVSSYLLNAKIGFGLDWSLAYALAGALTAVYCVLVVRAGLVRRRRIESGALNPVEYETPNDVLEAGAAERGTEGAGEDREDVPDFVL</sequence>
<dbReference type="InterPro" id="IPR003706">
    <property type="entry name" value="CstA_N"/>
</dbReference>
<dbReference type="GO" id="GO:0005886">
    <property type="term" value="C:plasma membrane"/>
    <property type="evidence" value="ECO:0007669"/>
    <property type="project" value="UniProtKB-SubCell"/>
</dbReference>
<comment type="caution">
    <text evidence="10">The sequence shown here is derived from an EMBL/GenBank/DDBJ whole genome shotgun (WGS) entry which is preliminary data.</text>
</comment>
<feature type="compositionally biased region" description="Acidic residues" evidence="7">
    <location>
        <begin position="524"/>
        <end position="533"/>
    </location>
</feature>
<feature type="domain" description="CstA N-terminal" evidence="9">
    <location>
        <begin position="316"/>
        <end position="447"/>
    </location>
</feature>
<dbReference type="AlphaFoldDB" id="A0A2K2UB38"/>
<evidence type="ECO:0000256" key="2">
    <source>
        <dbReference type="ARBA" id="ARBA00007755"/>
    </source>
</evidence>
<feature type="region of interest" description="Disordered" evidence="7">
    <location>
        <begin position="511"/>
        <end position="533"/>
    </location>
</feature>
<evidence type="ECO:0000256" key="7">
    <source>
        <dbReference type="SAM" id="MobiDB-lite"/>
    </source>
</evidence>
<comment type="subcellular location">
    <subcellularLocation>
        <location evidence="1">Cell membrane</location>
        <topology evidence="1">Multi-pass membrane protein</topology>
    </subcellularLocation>
</comment>
<evidence type="ECO:0000256" key="3">
    <source>
        <dbReference type="ARBA" id="ARBA00022475"/>
    </source>
</evidence>
<gene>
    <name evidence="10" type="ORF">C2L71_07795</name>
</gene>
<feature type="transmembrane region" description="Helical" evidence="8">
    <location>
        <begin position="376"/>
        <end position="393"/>
    </location>
</feature>
<proteinExistence type="inferred from homology"/>
<organism evidence="10 11">
    <name type="scientific">Enteroscipio rubneri</name>
    <dbReference type="NCBI Taxonomy" id="2070686"/>
    <lineage>
        <taxon>Bacteria</taxon>
        <taxon>Bacillati</taxon>
        <taxon>Actinomycetota</taxon>
        <taxon>Coriobacteriia</taxon>
        <taxon>Eggerthellales</taxon>
        <taxon>Eggerthellaceae</taxon>
        <taxon>Enteroscipio</taxon>
    </lineage>
</organism>
<evidence type="ECO:0000256" key="5">
    <source>
        <dbReference type="ARBA" id="ARBA00022989"/>
    </source>
</evidence>
<keyword evidence="11" id="KW-1185">Reference proteome</keyword>
<dbReference type="PANTHER" id="PTHR30252:SF4">
    <property type="entry name" value="CARBON STARVATION"/>
    <property type="match status" value="1"/>
</dbReference>
<name>A0A2K2UB38_9ACTN</name>
<feature type="transmembrane region" description="Helical" evidence="8">
    <location>
        <begin position="249"/>
        <end position="272"/>
    </location>
</feature>
<feature type="transmembrane region" description="Helical" evidence="8">
    <location>
        <begin position="334"/>
        <end position="355"/>
    </location>
</feature>
<evidence type="ECO:0000256" key="6">
    <source>
        <dbReference type="ARBA" id="ARBA00023136"/>
    </source>
</evidence>
<evidence type="ECO:0000313" key="11">
    <source>
        <dbReference type="Proteomes" id="UP000236197"/>
    </source>
</evidence>
<feature type="transmembrane region" description="Helical" evidence="8">
    <location>
        <begin position="405"/>
        <end position="428"/>
    </location>
</feature>
<keyword evidence="4 8" id="KW-0812">Transmembrane</keyword>
<dbReference type="Pfam" id="PF02554">
    <property type="entry name" value="CstA"/>
    <property type="match status" value="3"/>
</dbReference>
<evidence type="ECO:0000313" key="10">
    <source>
        <dbReference type="EMBL" id="PNV67494.1"/>
    </source>
</evidence>
<feature type="domain" description="CstA N-terminal" evidence="9">
    <location>
        <begin position="4"/>
        <end position="161"/>
    </location>
</feature>
<reference evidence="11" key="1">
    <citation type="submission" date="2018-01" db="EMBL/GenBank/DDBJ databases">
        <title>Rubneribacter badeniensis gen. nov., sp. nov., and Colonibacter rubneri, gen. nov., sp. nov., WGS of new members of the Eggerthellaceae.</title>
        <authorList>
            <person name="Danylec N."/>
            <person name="Stoll D.A."/>
            <person name="Doetsch A."/>
            <person name="Kulling S.E."/>
            <person name="Huch M."/>
        </authorList>
    </citation>
    <scope>NUCLEOTIDE SEQUENCE [LARGE SCALE GENOMIC DNA]</scope>
    <source>
        <strain evidence="11">ResAG-96</strain>
    </source>
</reference>
<evidence type="ECO:0000259" key="9">
    <source>
        <dbReference type="Pfam" id="PF02554"/>
    </source>
</evidence>
<feature type="domain" description="CstA N-terminal" evidence="9">
    <location>
        <begin position="180"/>
        <end position="308"/>
    </location>
</feature>
<feature type="transmembrane region" description="Helical" evidence="8">
    <location>
        <begin position="73"/>
        <end position="97"/>
    </location>
</feature>
<feature type="transmembrane region" description="Helical" evidence="8">
    <location>
        <begin position="435"/>
        <end position="453"/>
    </location>
</feature>
<feature type="transmembrane region" description="Helical" evidence="8">
    <location>
        <begin position="125"/>
        <end position="144"/>
    </location>
</feature>
<evidence type="ECO:0000256" key="1">
    <source>
        <dbReference type="ARBA" id="ARBA00004651"/>
    </source>
</evidence>
<keyword evidence="3" id="KW-1003">Cell membrane</keyword>
<dbReference type="Proteomes" id="UP000236197">
    <property type="component" value="Unassembled WGS sequence"/>
</dbReference>
<evidence type="ECO:0000256" key="8">
    <source>
        <dbReference type="SAM" id="Phobius"/>
    </source>
</evidence>
<comment type="similarity">
    <text evidence="2">Belongs to the peptide transporter carbon starvation (CstA) (TC 2.A.114) family.</text>
</comment>
<feature type="transmembrane region" description="Helical" evidence="8">
    <location>
        <begin position="206"/>
        <end position="229"/>
    </location>
</feature>
<evidence type="ECO:0000256" key="4">
    <source>
        <dbReference type="ARBA" id="ARBA00022692"/>
    </source>
</evidence>
<dbReference type="InterPro" id="IPR051605">
    <property type="entry name" value="CstA"/>
</dbReference>
<dbReference type="GO" id="GO:0009267">
    <property type="term" value="P:cellular response to starvation"/>
    <property type="evidence" value="ECO:0007669"/>
    <property type="project" value="InterPro"/>
</dbReference>
<accession>A0A2K2UB38</accession>
<dbReference type="OrthoDB" id="9761224at2"/>
<dbReference type="EMBL" id="PPEK01000008">
    <property type="protein sequence ID" value="PNV67494.1"/>
    <property type="molecule type" value="Genomic_DNA"/>
</dbReference>
<feature type="transmembrane region" description="Helical" evidence="8">
    <location>
        <begin position="465"/>
        <end position="486"/>
    </location>
</feature>
<keyword evidence="5 8" id="KW-1133">Transmembrane helix</keyword>